<dbReference type="GO" id="GO:0072527">
    <property type="term" value="P:pyrimidine-containing compound metabolic process"/>
    <property type="evidence" value="ECO:0007669"/>
    <property type="project" value="UniProtKB-ARBA"/>
</dbReference>
<evidence type="ECO:0000256" key="8">
    <source>
        <dbReference type="ARBA" id="ARBA00022833"/>
    </source>
</evidence>
<dbReference type="NCBIfam" id="NF004064">
    <property type="entry name" value="PRK05578.1"/>
    <property type="match status" value="1"/>
</dbReference>
<reference evidence="17" key="1">
    <citation type="journal article" date="2014" name="Int. J. Syst. Evol. Microbiol.">
        <title>Complete genome sequence of Corynebacterium casei LMG S-19264T (=DSM 44701T), isolated from a smear-ripened cheese.</title>
        <authorList>
            <consortium name="US DOE Joint Genome Institute (JGI-PGF)"/>
            <person name="Walter F."/>
            <person name="Albersmeier A."/>
            <person name="Kalinowski J."/>
            <person name="Ruckert C."/>
        </authorList>
    </citation>
    <scope>NUCLEOTIDE SEQUENCE</scope>
    <source>
        <strain evidence="17">CGMCC 1.12214</strain>
    </source>
</reference>
<dbReference type="RefSeq" id="WP_188516080.1">
    <property type="nucleotide sequence ID" value="NZ_BMES01000001.1"/>
</dbReference>
<keyword evidence="7 15" id="KW-0378">Hydrolase</keyword>
<comment type="cofactor">
    <cofactor evidence="1 14 15">
        <name>Zn(2+)</name>
        <dbReference type="ChEBI" id="CHEBI:29105"/>
    </cofactor>
</comment>
<evidence type="ECO:0000313" key="17">
    <source>
        <dbReference type="EMBL" id="GGH08649.1"/>
    </source>
</evidence>
<evidence type="ECO:0000256" key="10">
    <source>
        <dbReference type="ARBA" id="ARBA00049252"/>
    </source>
</evidence>
<comment type="similarity">
    <text evidence="3 15">Belongs to the cytidine and deoxycytidylate deaminase family.</text>
</comment>
<feature type="binding site" evidence="14">
    <location>
        <position position="94"/>
    </location>
    <ligand>
        <name>Zn(2+)</name>
        <dbReference type="ChEBI" id="CHEBI:29105"/>
        <note>catalytic</note>
    </ligand>
</feature>
<keyword evidence="6 14" id="KW-0479">Metal-binding</keyword>
<dbReference type="EC" id="3.5.4.5" evidence="4 15"/>
<comment type="function">
    <text evidence="2 15">This enzyme scavenges exogenous and endogenous cytidine and 2'-deoxycytidine for UMP synthesis.</text>
</comment>
<dbReference type="GO" id="GO:0055086">
    <property type="term" value="P:nucleobase-containing small molecule metabolic process"/>
    <property type="evidence" value="ECO:0007669"/>
    <property type="project" value="UniProtKB-ARBA"/>
</dbReference>
<feature type="binding site" evidence="13">
    <location>
        <begin position="50"/>
        <end position="56"/>
    </location>
    <ligand>
        <name>substrate</name>
    </ligand>
</feature>
<dbReference type="NCBIfam" id="TIGR01354">
    <property type="entry name" value="cyt_deam_tetra"/>
    <property type="match status" value="1"/>
</dbReference>
<dbReference type="CDD" id="cd01283">
    <property type="entry name" value="cytidine_deaminase"/>
    <property type="match status" value="1"/>
</dbReference>
<evidence type="ECO:0000256" key="7">
    <source>
        <dbReference type="ARBA" id="ARBA00022801"/>
    </source>
</evidence>
<accession>A0A917MGG7</accession>
<evidence type="ECO:0000256" key="13">
    <source>
        <dbReference type="PIRSR" id="PIRSR606262-2"/>
    </source>
</evidence>
<sequence>MAANPKPIPGPDDLLAAALAAREAAYAPYSKYKVGAAARGASGRVYPGANVENAAYPVGTCAEAGAISAMVLGGDTSLVEIAVVAEGGALVTPCGACRQRIFEFGGPNAAIWAADLHGFRRRFTADEILPQAFGPLAMAPEQDR</sequence>
<evidence type="ECO:0000256" key="9">
    <source>
        <dbReference type="ARBA" id="ARBA00032005"/>
    </source>
</evidence>
<feature type="domain" description="CMP/dCMP-type deaminase" evidence="16">
    <location>
        <begin position="9"/>
        <end position="136"/>
    </location>
</feature>
<dbReference type="AlphaFoldDB" id="A0A917MGG7"/>
<organism evidence="17 18">
    <name type="scientific">Alsobacter metallidurans</name>
    <dbReference type="NCBI Taxonomy" id="340221"/>
    <lineage>
        <taxon>Bacteria</taxon>
        <taxon>Pseudomonadati</taxon>
        <taxon>Pseudomonadota</taxon>
        <taxon>Alphaproteobacteria</taxon>
        <taxon>Hyphomicrobiales</taxon>
        <taxon>Alsobacteraceae</taxon>
        <taxon>Alsobacter</taxon>
    </lineage>
</organism>
<dbReference type="PANTHER" id="PTHR11644">
    <property type="entry name" value="CYTIDINE DEAMINASE"/>
    <property type="match status" value="1"/>
</dbReference>
<keyword evidence="8 14" id="KW-0862">Zinc</keyword>
<dbReference type="InterPro" id="IPR006262">
    <property type="entry name" value="Cyt_deam_tetra"/>
</dbReference>
<name>A0A917MGG7_9HYPH</name>
<dbReference type="InterPro" id="IPR002125">
    <property type="entry name" value="CMP_dCMP_dom"/>
</dbReference>
<comment type="catalytic activity">
    <reaction evidence="10 15">
        <text>2'-deoxycytidine + H2O + H(+) = 2'-deoxyuridine + NH4(+)</text>
        <dbReference type="Rhea" id="RHEA:13433"/>
        <dbReference type="ChEBI" id="CHEBI:15377"/>
        <dbReference type="ChEBI" id="CHEBI:15378"/>
        <dbReference type="ChEBI" id="CHEBI:15698"/>
        <dbReference type="ChEBI" id="CHEBI:16450"/>
        <dbReference type="ChEBI" id="CHEBI:28938"/>
        <dbReference type="EC" id="3.5.4.5"/>
    </reaction>
</comment>
<evidence type="ECO:0000256" key="15">
    <source>
        <dbReference type="RuleBase" id="RU364006"/>
    </source>
</evidence>
<evidence type="ECO:0000256" key="2">
    <source>
        <dbReference type="ARBA" id="ARBA00003949"/>
    </source>
</evidence>
<feature type="active site" description="Proton donor" evidence="12">
    <location>
        <position position="63"/>
    </location>
</feature>
<feature type="binding site" evidence="14">
    <location>
        <position position="97"/>
    </location>
    <ligand>
        <name>Zn(2+)</name>
        <dbReference type="ChEBI" id="CHEBI:29105"/>
        <note>catalytic</note>
    </ligand>
</feature>
<dbReference type="FunFam" id="3.40.140.10:FF:000008">
    <property type="entry name" value="Cytidine deaminase"/>
    <property type="match status" value="1"/>
</dbReference>
<dbReference type="GO" id="GO:0008270">
    <property type="term" value="F:zinc ion binding"/>
    <property type="evidence" value="ECO:0007669"/>
    <property type="project" value="UniProtKB-UniRule"/>
</dbReference>
<dbReference type="Pfam" id="PF00383">
    <property type="entry name" value="dCMP_cyt_deam_1"/>
    <property type="match status" value="1"/>
</dbReference>
<dbReference type="Proteomes" id="UP000603912">
    <property type="component" value="Unassembled WGS sequence"/>
</dbReference>
<dbReference type="InterPro" id="IPR016193">
    <property type="entry name" value="Cytidine_deaminase-like"/>
</dbReference>
<evidence type="ECO:0000256" key="1">
    <source>
        <dbReference type="ARBA" id="ARBA00001947"/>
    </source>
</evidence>
<reference evidence="17" key="2">
    <citation type="submission" date="2020-09" db="EMBL/GenBank/DDBJ databases">
        <authorList>
            <person name="Sun Q."/>
            <person name="Zhou Y."/>
        </authorList>
    </citation>
    <scope>NUCLEOTIDE SEQUENCE</scope>
    <source>
        <strain evidence="17">CGMCC 1.12214</strain>
    </source>
</reference>
<dbReference type="EMBL" id="BMES01000001">
    <property type="protein sequence ID" value="GGH08649.1"/>
    <property type="molecule type" value="Genomic_DNA"/>
</dbReference>
<proteinExistence type="inferred from homology"/>
<dbReference type="SUPFAM" id="SSF53927">
    <property type="entry name" value="Cytidine deaminase-like"/>
    <property type="match status" value="1"/>
</dbReference>
<gene>
    <name evidence="17" type="primary">cdd</name>
    <name evidence="17" type="ORF">GCM10007036_04240</name>
</gene>
<dbReference type="PROSITE" id="PS51747">
    <property type="entry name" value="CYT_DCMP_DEAMINASES_2"/>
    <property type="match status" value="1"/>
</dbReference>
<evidence type="ECO:0000256" key="11">
    <source>
        <dbReference type="ARBA" id="ARBA00049558"/>
    </source>
</evidence>
<evidence type="ECO:0000256" key="5">
    <source>
        <dbReference type="ARBA" id="ARBA00018266"/>
    </source>
</evidence>
<dbReference type="InterPro" id="IPR050202">
    <property type="entry name" value="Cyt/Deoxycyt_deaminase"/>
</dbReference>
<dbReference type="GO" id="GO:0004126">
    <property type="term" value="F:cytidine deaminase activity"/>
    <property type="evidence" value="ECO:0007669"/>
    <property type="project" value="UniProtKB-UniRule"/>
</dbReference>
<dbReference type="PROSITE" id="PS00903">
    <property type="entry name" value="CYT_DCMP_DEAMINASES_1"/>
    <property type="match status" value="1"/>
</dbReference>
<dbReference type="InterPro" id="IPR016192">
    <property type="entry name" value="APOBEC/CMP_deaminase_Zn-bd"/>
</dbReference>
<evidence type="ECO:0000256" key="4">
    <source>
        <dbReference type="ARBA" id="ARBA00012783"/>
    </source>
</evidence>
<evidence type="ECO:0000259" key="16">
    <source>
        <dbReference type="PROSITE" id="PS51747"/>
    </source>
</evidence>
<comment type="caution">
    <text evidence="17">The sequence shown here is derived from an EMBL/GenBank/DDBJ whole genome shotgun (WGS) entry which is preliminary data.</text>
</comment>
<dbReference type="Gene3D" id="3.40.140.10">
    <property type="entry name" value="Cytidine Deaminase, domain 2"/>
    <property type="match status" value="1"/>
</dbReference>
<keyword evidence="18" id="KW-1185">Reference proteome</keyword>
<comment type="catalytic activity">
    <reaction evidence="11 15">
        <text>cytidine + H2O + H(+) = uridine + NH4(+)</text>
        <dbReference type="Rhea" id="RHEA:16069"/>
        <dbReference type="ChEBI" id="CHEBI:15377"/>
        <dbReference type="ChEBI" id="CHEBI:15378"/>
        <dbReference type="ChEBI" id="CHEBI:16704"/>
        <dbReference type="ChEBI" id="CHEBI:17562"/>
        <dbReference type="ChEBI" id="CHEBI:28938"/>
        <dbReference type="EC" id="3.5.4.5"/>
    </reaction>
</comment>
<dbReference type="GO" id="GO:0005829">
    <property type="term" value="C:cytosol"/>
    <property type="evidence" value="ECO:0007669"/>
    <property type="project" value="TreeGrafter"/>
</dbReference>
<dbReference type="PANTHER" id="PTHR11644:SF2">
    <property type="entry name" value="CYTIDINE DEAMINASE"/>
    <property type="match status" value="1"/>
</dbReference>
<feature type="binding site" evidence="14">
    <location>
        <position position="61"/>
    </location>
    <ligand>
        <name>Zn(2+)</name>
        <dbReference type="ChEBI" id="CHEBI:29105"/>
        <note>catalytic</note>
    </ligand>
</feature>
<evidence type="ECO:0000256" key="12">
    <source>
        <dbReference type="PIRSR" id="PIRSR606262-1"/>
    </source>
</evidence>
<evidence type="ECO:0000256" key="6">
    <source>
        <dbReference type="ARBA" id="ARBA00022723"/>
    </source>
</evidence>
<dbReference type="GO" id="GO:0042802">
    <property type="term" value="F:identical protein binding"/>
    <property type="evidence" value="ECO:0007669"/>
    <property type="project" value="UniProtKB-ARBA"/>
</dbReference>
<protein>
    <recommendedName>
        <fullName evidence="5 15">Cytidine deaminase</fullName>
        <ecNumber evidence="4 15">3.5.4.5</ecNumber>
    </recommendedName>
    <alternativeName>
        <fullName evidence="9 15">Cytidine aminohydrolase</fullName>
    </alternativeName>
</protein>
<evidence type="ECO:0000256" key="3">
    <source>
        <dbReference type="ARBA" id="ARBA00006576"/>
    </source>
</evidence>
<evidence type="ECO:0000313" key="18">
    <source>
        <dbReference type="Proteomes" id="UP000603912"/>
    </source>
</evidence>
<evidence type="ECO:0000256" key="14">
    <source>
        <dbReference type="PIRSR" id="PIRSR606262-3"/>
    </source>
</evidence>